<dbReference type="RefSeq" id="WP_109606238.1">
    <property type="nucleotide sequence ID" value="NZ_JAMHJO010000018.1"/>
</dbReference>
<dbReference type="AlphaFoldDB" id="A0AA45HHW8"/>
<comment type="caution">
    <text evidence="2">The sequence shown here is derived from an EMBL/GenBank/DDBJ whole genome shotgun (WGS) entry which is preliminary data.</text>
</comment>
<dbReference type="Gene3D" id="3.30.70.2700">
    <property type="match status" value="1"/>
</dbReference>
<dbReference type="InterPro" id="IPR036188">
    <property type="entry name" value="FAD/NAD-bd_sf"/>
</dbReference>
<dbReference type="InterPro" id="IPR028348">
    <property type="entry name" value="FAD-binding_protein"/>
</dbReference>
<dbReference type="Pfam" id="PF21688">
    <property type="entry name" value="FAD-depend_C"/>
    <property type="match status" value="1"/>
</dbReference>
<proteinExistence type="predicted"/>
<dbReference type="PANTHER" id="PTHR42842">
    <property type="entry name" value="FAD/NAD(P)-BINDING OXIDOREDUCTASE"/>
    <property type="match status" value="1"/>
</dbReference>
<accession>A0AA45HHW8</accession>
<name>A0AA45HHW8_9BACT</name>
<feature type="domain" description="FAD-dependent protein C-terminal" evidence="1">
    <location>
        <begin position="277"/>
        <end position="472"/>
    </location>
</feature>
<sequence length="523" mass="59322">MIQINNLRMAYSHTEEELLNEIEINYGIKKNNIEKYIILKKSIDARSKKRMIFFEYNLALKLKNENSKKYSKYEEKNYSVPEYGKEKIPNKPIIVGSGPAGMFTGLILAENGFNPIILERGKDIKTRSKDVKNFWNNGIFNEKSNVQFGEGGAGTFSDGKLTTLIKDKNSRIKKVLEEFCEAGAPKEILYLNKPHIGTDILKIVVENIRNKIEKLGGKYYFDSNVTDLIIKNSEIMGVIINNNEKLYSNNIILSIGHSSRDTFEMLLKNNIEIHQKPFSMGIRIEHDQDLINESQYGKFKNDSKLGAADYKLSYRTKQNRAVYTFCMCPGGYVIASQSEKNSIVTNGMSKYLRNNKNSNSAVLVNINTEDFNSAHPLAGMFMQRKIEYSSFNPNKPYFAPVQLLEDFLNNKVSKKIKNIEPSYTPGYYFKDLNENIPNFISESLKEGIINMGNKLKGFDYKYSVLTGFETRSSSPITIIRNKNLESLKGLYPAGEGAGYAGGITSSAVDGIRVAEEIIKKYKP</sequence>
<dbReference type="SUPFAM" id="SSF51905">
    <property type="entry name" value="FAD/NAD(P)-binding domain"/>
    <property type="match status" value="1"/>
</dbReference>
<dbReference type="PANTHER" id="PTHR42842:SF3">
    <property type="entry name" value="FAD_NAD(P)-BINDING OXIDOREDUCTASE FAMILY PROTEIN"/>
    <property type="match status" value="1"/>
</dbReference>
<reference evidence="2 3" key="1">
    <citation type="submission" date="2018-05" db="EMBL/GenBank/DDBJ databases">
        <title>Genomic Encyclopedia of Type Strains, Phase IV (KMG-IV): sequencing the most valuable type-strain genomes for metagenomic binning, comparative biology and taxonomic classification.</title>
        <authorList>
            <person name="Goeker M."/>
        </authorList>
    </citation>
    <scope>NUCLEOTIDE SEQUENCE [LARGE SCALE GENOMIC DNA]</scope>
    <source>
        <strain evidence="2 3">DSM 24906</strain>
    </source>
</reference>
<organism evidence="2 3">
    <name type="scientific">Oceanotoga teriensis</name>
    <dbReference type="NCBI Taxonomy" id="515440"/>
    <lineage>
        <taxon>Bacteria</taxon>
        <taxon>Thermotogati</taxon>
        <taxon>Thermotogota</taxon>
        <taxon>Thermotogae</taxon>
        <taxon>Petrotogales</taxon>
        <taxon>Petrotogaceae</taxon>
        <taxon>Oceanotoga</taxon>
    </lineage>
</organism>
<dbReference type="PIRSF" id="PIRSF038984">
    <property type="entry name" value="FAD_binding_protein"/>
    <property type="match status" value="1"/>
</dbReference>
<dbReference type="EMBL" id="QGGI01000023">
    <property type="protein sequence ID" value="PWJ87543.1"/>
    <property type="molecule type" value="Genomic_DNA"/>
</dbReference>
<evidence type="ECO:0000313" key="2">
    <source>
        <dbReference type="EMBL" id="PWJ87543.1"/>
    </source>
</evidence>
<dbReference type="Proteomes" id="UP000245921">
    <property type="component" value="Unassembled WGS sequence"/>
</dbReference>
<protein>
    <recommendedName>
        <fullName evidence="1">FAD-dependent protein C-terminal domain-containing protein</fullName>
    </recommendedName>
</protein>
<dbReference type="InterPro" id="IPR049516">
    <property type="entry name" value="FAD-depend_C"/>
</dbReference>
<dbReference type="Gene3D" id="3.50.50.60">
    <property type="entry name" value="FAD/NAD(P)-binding domain"/>
    <property type="match status" value="2"/>
</dbReference>
<evidence type="ECO:0000313" key="3">
    <source>
        <dbReference type="Proteomes" id="UP000245921"/>
    </source>
</evidence>
<gene>
    <name evidence="2" type="ORF">C7380_12325</name>
</gene>
<evidence type="ECO:0000259" key="1">
    <source>
        <dbReference type="Pfam" id="PF21688"/>
    </source>
</evidence>
<keyword evidence="3" id="KW-1185">Reference proteome</keyword>